<gene>
    <name evidence="2" type="ORF">EV194_10564</name>
</gene>
<evidence type="ECO:0000313" key="3">
    <source>
        <dbReference type="Proteomes" id="UP000295221"/>
    </source>
</evidence>
<name>A0A4R2GIX8_9BACT</name>
<accession>A0A4R2GIX8</accession>
<reference evidence="2 3" key="1">
    <citation type="submission" date="2019-03" db="EMBL/GenBank/DDBJ databases">
        <title>Genomic Encyclopedia of Type Strains, Phase IV (KMG-IV): sequencing the most valuable type-strain genomes for metagenomic binning, comparative biology and taxonomic classification.</title>
        <authorList>
            <person name="Goeker M."/>
        </authorList>
    </citation>
    <scope>NUCLEOTIDE SEQUENCE [LARGE SCALE GENOMIC DNA]</scope>
    <source>
        <strain evidence="2 3">DSM 24179</strain>
    </source>
</reference>
<protein>
    <submittedName>
        <fullName evidence="2">Uncharacterized protein</fullName>
    </submittedName>
</protein>
<dbReference type="EMBL" id="SLWK01000005">
    <property type="protein sequence ID" value="TCO08262.1"/>
    <property type="molecule type" value="Genomic_DNA"/>
</dbReference>
<keyword evidence="1" id="KW-0812">Transmembrane</keyword>
<keyword evidence="1" id="KW-0472">Membrane</keyword>
<comment type="caution">
    <text evidence="2">The sequence shown here is derived from an EMBL/GenBank/DDBJ whole genome shotgun (WGS) entry which is preliminary data.</text>
</comment>
<dbReference type="Proteomes" id="UP000295221">
    <property type="component" value="Unassembled WGS sequence"/>
</dbReference>
<evidence type="ECO:0000313" key="2">
    <source>
        <dbReference type="EMBL" id="TCO08262.1"/>
    </source>
</evidence>
<organism evidence="2 3">
    <name type="scientific">Natronoflexus pectinivorans</name>
    <dbReference type="NCBI Taxonomy" id="682526"/>
    <lineage>
        <taxon>Bacteria</taxon>
        <taxon>Pseudomonadati</taxon>
        <taxon>Bacteroidota</taxon>
        <taxon>Bacteroidia</taxon>
        <taxon>Marinilabiliales</taxon>
        <taxon>Marinilabiliaceae</taxon>
        <taxon>Natronoflexus</taxon>
    </lineage>
</organism>
<dbReference type="AlphaFoldDB" id="A0A4R2GIX8"/>
<sequence>MPATSRHFFEPLSGFIVYLTGIIIIFVSKIHAISYL</sequence>
<keyword evidence="3" id="KW-1185">Reference proteome</keyword>
<proteinExistence type="predicted"/>
<keyword evidence="1" id="KW-1133">Transmembrane helix</keyword>
<evidence type="ECO:0000256" key="1">
    <source>
        <dbReference type="SAM" id="Phobius"/>
    </source>
</evidence>
<feature type="transmembrane region" description="Helical" evidence="1">
    <location>
        <begin position="12"/>
        <end position="32"/>
    </location>
</feature>